<dbReference type="AlphaFoldDB" id="A0A517MDT6"/>
<gene>
    <name evidence="2" type="ORF">FF011L_17510</name>
</gene>
<evidence type="ECO:0000256" key="1">
    <source>
        <dbReference type="SAM" id="MobiDB-lite"/>
    </source>
</evidence>
<dbReference type="KEGG" id="rml:FF011L_17510"/>
<organism evidence="2 3">
    <name type="scientific">Roseimaritima multifibrata</name>
    <dbReference type="NCBI Taxonomy" id="1930274"/>
    <lineage>
        <taxon>Bacteria</taxon>
        <taxon>Pseudomonadati</taxon>
        <taxon>Planctomycetota</taxon>
        <taxon>Planctomycetia</taxon>
        <taxon>Pirellulales</taxon>
        <taxon>Pirellulaceae</taxon>
        <taxon>Roseimaritima</taxon>
    </lineage>
</organism>
<feature type="region of interest" description="Disordered" evidence="1">
    <location>
        <begin position="1"/>
        <end position="68"/>
    </location>
</feature>
<protein>
    <submittedName>
        <fullName evidence="2">Uncharacterized protein</fullName>
    </submittedName>
</protein>
<feature type="compositionally biased region" description="Basic and acidic residues" evidence="1">
    <location>
        <begin position="1"/>
        <end position="17"/>
    </location>
</feature>
<name>A0A517MDT6_9BACT</name>
<keyword evidence="3" id="KW-1185">Reference proteome</keyword>
<accession>A0A517MDT6</accession>
<evidence type="ECO:0000313" key="2">
    <source>
        <dbReference type="EMBL" id="QDS92996.1"/>
    </source>
</evidence>
<sequence>MPQGRRQSDLESAKDRIPTPGRTYDWPERGHHLPASYTAGQSVKNAQKPPSGDGRDARQTLVKRHSPPSDALANLAILRFSDRFERPTFLGFLPSRVGFRPAAAP</sequence>
<reference evidence="2 3" key="1">
    <citation type="submission" date="2019-02" db="EMBL/GenBank/DDBJ databases">
        <title>Deep-cultivation of Planctomycetes and their phenomic and genomic characterization uncovers novel biology.</title>
        <authorList>
            <person name="Wiegand S."/>
            <person name="Jogler M."/>
            <person name="Boedeker C."/>
            <person name="Pinto D."/>
            <person name="Vollmers J."/>
            <person name="Rivas-Marin E."/>
            <person name="Kohn T."/>
            <person name="Peeters S.H."/>
            <person name="Heuer A."/>
            <person name="Rast P."/>
            <person name="Oberbeckmann S."/>
            <person name="Bunk B."/>
            <person name="Jeske O."/>
            <person name="Meyerdierks A."/>
            <person name="Storesund J.E."/>
            <person name="Kallscheuer N."/>
            <person name="Luecker S."/>
            <person name="Lage O.M."/>
            <person name="Pohl T."/>
            <person name="Merkel B.J."/>
            <person name="Hornburger P."/>
            <person name="Mueller R.-W."/>
            <person name="Bruemmer F."/>
            <person name="Labrenz M."/>
            <person name="Spormann A.M."/>
            <person name="Op den Camp H."/>
            <person name="Overmann J."/>
            <person name="Amann R."/>
            <person name="Jetten M.S.M."/>
            <person name="Mascher T."/>
            <person name="Medema M.H."/>
            <person name="Devos D.P."/>
            <person name="Kaster A.-K."/>
            <person name="Ovreas L."/>
            <person name="Rohde M."/>
            <person name="Galperin M.Y."/>
            <person name="Jogler C."/>
        </authorList>
    </citation>
    <scope>NUCLEOTIDE SEQUENCE [LARGE SCALE GENOMIC DNA]</scope>
    <source>
        <strain evidence="2 3">FF011L</strain>
    </source>
</reference>
<dbReference type="EMBL" id="CP036262">
    <property type="protein sequence ID" value="QDS92996.1"/>
    <property type="molecule type" value="Genomic_DNA"/>
</dbReference>
<proteinExistence type="predicted"/>
<evidence type="ECO:0000313" key="3">
    <source>
        <dbReference type="Proteomes" id="UP000320672"/>
    </source>
</evidence>
<dbReference type="Proteomes" id="UP000320672">
    <property type="component" value="Chromosome"/>
</dbReference>